<proteinExistence type="predicted"/>
<protein>
    <submittedName>
        <fullName evidence="1">Unannotated protein</fullName>
    </submittedName>
</protein>
<evidence type="ECO:0000313" key="1">
    <source>
        <dbReference type="EMBL" id="CAB4531206.1"/>
    </source>
</evidence>
<reference evidence="1" key="1">
    <citation type="submission" date="2020-05" db="EMBL/GenBank/DDBJ databases">
        <authorList>
            <person name="Chiriac C."/>
            <person name="Salcher M."/>
            <person name="Ghai R."/>
            <person name="Kavagutti S V."/>
        </authorList>
    </citation>
    <scope>NUCLEOTIDE SEQUENCE</scope>
</reference>
<gene>
    <name evidence="1" type="ORF">UFOPK1413_00113</name>
</gene>
<accession>A0A6J6AXP6</accession>
<dbReference type="EMBL" id="CAEZSG010000008">
    <property type="protein sequence ID" value="CAB4531206.1"/>
    <property type="molecule type" value="Genomic_DNA"/>
</dbReference>
<sequence>MHEACVNESLHQNGQSASAVDVVHHVLAERFEVTEVRNLRTNAVEVVQRERHLSFIRDGEKVKDNVGRAPECHCHRNRVFECLDREDVANGLTTFEHADNGLTRAVREIVAPAVI</sequence>
<organism evidence="1">
    <name type="scientific">freshwater metagenome</name>
    <dbReference type="NCBI Taxonomy" id="449393"/>
    <lineage>
        <taxon>unclassified sequences</taxon>
        <taxon>metagenomes</taxon>
        <taxon>ecological metagenomes</taxon>
    </lineage>
</organism>
<dbReference type="AlphaFoldDB" id="A0A6J6AXP6"/>
<name>A0A6J6AXP6_9ZZZZ</name>